<accession>A0A1I5KKN9</accession>
<dbReference type="eggNOG" id="COG1359">
    <property type="taxonomic scope" value="Bacteria"/>
</dbReference>
<dbReference type="Gene3D" id="3.30.70.100">
    <property type="match status" value="1"/>
</dbReference>
<dbReference type="InterPro" id="IPR011008">
    <property type="entry name" value="Dimeric_a/b-barrel"/>
</dbReference>
<evidence type="ECO:0000313" key="3">
    <source>
        <dbReference type="Proteomes" id="UP000183413"/>
    </source>
</evidence>
<evidence type="ECO:0000313" key="2">
    <source>
        <dbReference type="EMBL" id="SFO85589.1"/>
    </source>
</evidence>
<feature type="domain" description="NIPSNAP" evidence="1">
    <location>
        <begin position="16"/>
        <end position="112"/>
    </location>
</feature>
<dbReference type="Pfam" id="PF07978">
    <property type="entry name" value="NIPSNAP"/>
    <property type="match status" value="1"/>
</dbReference>
<dbReference type="STRING" id="1993.SAMN04489713_11039"/>
<protein>
    <submittedName>
        <fullName evidence="2">NIPSNAP protein</fullName>
    </submittedName>
</protein>
<dbReference type="EMBL" id="FOVH01000010">
    <property type="protein sequence ID" value="SFO85589.1"/>
    <property type="molecule type" value="Genomic_DNA"/>
</dbReference>
<dbReference type="SUPFAM" id="SSF54909">
    <property type="entry name" value="Dimeric alpha+beta barrel"/>
    <property type="match status" value="1"/>
</dbReference>
<gene>
    <name evidence="2" type="ORF">SAMN04489713_11039</name>
</gene>
<sequence length="246" mass="26908">MAPISAAEPQDASPVVELRQYTLHPGRREELTELFEREFVETQEAVGMSVIGIFHDEDRSDRFVWIRGFAGMAERHRALTAFYLEGEAWKAHGIAAAATMIDASDVLLLRPARAGRGIAVAAERPRPGSVERPGSRVLVTIYHPERAVTGEVVRLIDDRVHPLMAETGATPIGCLVTEPSENTFTRLPIREGENVVVSLAIVKSADALRDHDERLAASAAWASVQSRLSAPAERLVLAPTARSLVY</sequence>
<dbReference type="AlphaFoldDB" id="A0A1I5KKN9"/>
<dbReference type="RefSeq" id="WP_075022518.1">
    <property type="nucleotide sequence ID" value="NZ_FOVH01000010.1"/>
</dbReference>
<dbReference type="InParanoid" id="A0A1I5KKN9"/>
<organism evidence="2 3">
    <name type="scientific">Actinomadura madurae</name>
    <dbReference type="NCBI Taxonomy" id="1993"/>
    <lineage>
        <taxon>Bacteria</taxon>
        <taxon>Bacillati</taxon>
        <taxon>Actinomycetota</taxon>
        <taxon>Actinomycetes</taxon>
        <taxon>Streptosporangiales</taxon>
        <taxon>Thermomonosporaceae</taxon>
        <taxon>Actinomadura</taxon>
    </lineage>
</organism>
<proteinExistence type="predicted"/>
<dbReference type="InterPro" id="IPR012577">
    <property type="entry name" value="NIPSNAP"/>
</dbReference>
<name>A0A1I5KKN9_9ACTN</name>
<dbReference type="Proteomes" id="UP000183413">
    <property type="component" value="Unassembled WGS sequence"/>
</dbReference>
<evidence type="ECO:0000259" key="1">
    <source>
        <dbReference type="Pfam" id="PF07978"/>
    </source>
</evidence>
<keyword evidence="3" id="KW-1185">Reference proteome</keyword>
<reference evidence="2 3" key="1">
    <citation type="submission" date="2016-10" db="EMBL/GenBank/DDBJ databases">
        <authorList>
            <person name="de Groot N.N."/>
        </authorList>
    </citation>
    <scope>NUCLEOTIDE SEQUENCE [LARGE SCALE GENOMIC DNA]</scope>
    <source>
        <strain evidence="2 3">DSM 43067</strain>
    </source>
</reference>